<gene>
    <name evidence="1" type="ORF">LEMA_P070690.1</name>
</gene>
<dbReference type="AlphaFoldDB" id="E4ZJD0"/>
<dbReference type="OrthoDB" id="3939686at2759"/>
<evidence type="ECO:0000313" key="2">
    <source>
        <dbReference type="Proteomes" id="UP000002668"/>
    </source>
</evidence>
<keyword evidence="2" id="KW-1185">Reference proteome</keyword>
<organism evidence="2">
    <name type="scientific">Leptosphaeria maculans (strain JN3 / isolate v23.1.3 / race Av1-4-5-6-7-8)</name>
    <name type="common">Blackleg fungus</name>
    <name type="synonym">Phoma lingam</name>
    <dbReference type="NCBI Taxonomy" id="985895"/>
    <lineage>
        <taxon>Eukaryota</taxon>
        <taxon>Fungi</taxon>
        <taxon>Dikarya</taxon>
        <taxon>Ascomycota</taxon>
        <taxon>Pezizomycotina</taxon>
        <taxon>Dothideomycetes</taxon>
        <taxon>Pleosporomycetidae</taxon>
        <taxon>Pleosporales</taxon>
        <taxon>Pleosporineae</taxon>
        <taxon>Leptosphaeriaceae</taxon>
        <taxon>Plenodomus</taxon>
        <taxon>Plenodomus lingam/Leptosphaeria maculans species complex</taxon>
    </lineage>
</organism>
<dbReference type="eggNOG" id="KOG1178">
    <property type="taxonomic scope" value="Eukaryota"/>
</dbReference>
<sequence length="211" mass="23721">MLGPFHEKAWDLTRQAQQQYRFFPNPTYKEEPVKYEKRQKRQSSNITMHLQNGDSIVRFAGVPEEHTEAKVQSNGVVIVPGNGTKATNDNEAIQKSTAATLNEVEIPIPEGLDANAVLDTILTAWVILVQRYQRDVFHQFTWGVENGGANQIQCIPTPDLDLQNQRAVGQLESKIRDVRSKDISVEKSIFLNDGSKEEVSFSRGIRGPCLT</sequence>
<name>E4ZJD0_LEPMJ</name>
<dbReference type="Proteomes" id="UP000002668">
    <property type="component" value="Genome"/>
</dbReference>
<reference evidence="2" key="1">
    <citation type="journal article" date="2011" name="Nat. Commun.">
        <title>Effector diversification within compartments of the Leptosphaeria maculans genome affected by Repeat-Induced Point mutations.</title>
        <authorList>
            <person name="Rouxel T."/>
            <person name="Grandaubert J."/>
            <person name="Hane J.K."/>
            <person name="Hoede C."/>
            <person name="van de Wouw A.P."/>
            <person name="Couloux A."/>
            <person name="Dominguez V."/>
            <person name="Anthouard V."/>
            <person name="Bally P."/>
            <person name="Bourras S."/>
            <person name="Cozijnsen A.J."/>
            <person name="Ciuffetti L.M."/>
            <person name="Degrave A."/>
            <person name="Dilmaghani A."/>
            <person name="Duret L."/>
            <person name="Fudal I."/>
            <person name="Goodwin S.B."/>
            <person name="Gout L."/>
            <person name="Glaser N."/>
            <person name="Linglin J."/>
            <person name="Kema G.H.J."/>
            <person name="Lapalu N."/>
            <person name="Lawrence C.B."/>
            <person name="May K."/>
            <person name="Meyer M."/>
            <person name="Ollivier B."/>
            <person name="Poulain J."/>
            <person name="Schoch C.L."/>
            <person name="Simon A."/>
            <person name="Spatafora J.W."/>
            <person name="Stachowiak A."/>
            <person name="Turgeon B.G."/>
            <person name="Tyler B.M."/>
            <person name="Vincent D."/>
            <person name="Weissenbach J."/>
            <person name="Amselem J."/>
            <person name="Quesneville H."/>
            <person name="Oliver R.P."/>
            <person name="Wincker P."/>
            <person name="Balesdent M.-H."/>
            <person name="Howlett B.J."/>
        </authorList>
    </citation>
    <scope>NUCLEOTIDE SEQUENCE [LARGE SCALE GENOMIC DNA]</scope>
    <source>
        <strain evidence="2">JN3 / isolate v23.1.3 / race Av1-4-5-6-7-8</strain>
    </source>
</reference>
<proteinExistence type="predicted"/>
<dbReference type="EMBL" id="FP929072">
    <property type="protein sequence ID" value="CBX91561.1"/>
    <property type="molecule type" value="Genomic_DNA"/>
</dbReference>
<protein>
    <submittedName>
        <fullName evidence="1">Predicted protein</fullName>
    </submittedName>
</protein>
<dbReference type="HOGENOM" id="CLU_1305067_0_0_1"/>
<dbReference type="InParanoid" id="E4ZJD0"/>
<dbReference type="VEuPathDB" id="FungiDB:LEMA_P070690.1"/>
<accession>E4ZJD0</accession>
<evidence type="ECO:0000313" key="1">
    <source>
        <dbReference type="EMBL" id="CBX91561.1"/>
    </source>
</evidence>